<accession>A0A1I6HQ38</accession>
<feature type="transmembrane region" description="Helical" evidence="1">
    <location>
        <begin position="6"/>
        <end position="25"/>
    </location>
</feature>
<dbReference type="STRING" id="35743.SAMN04487937_2804"/>
<sequence>MIFGYSQLQVLAVFTTLLIGGWWTLTLRTRITREKVMREMETQFWINHSVDLPYAPGRLTPELTDVRLSVKGIEIYENYWWLEFGDRTDPYILADPEETYQRLKRRVKSFGAKGRYLLYRNLVPYAGIKTEIVLLIQAEKCHIRMNETVEETEFGTMYEGPRVGEAVPVVDSVNELWDDLYRVHVVTDDYKEADEAMMKLASSDFIEPQQNDETEGGDH</sequence>
<dbReference type="Proteomes" id="UP000198932">
    <property type="component" value="Unassembled WGS sequence"/>
</dbReference>
<name>A0A1I6HQ38_HALSD</name>
<keyword evidence="3" id="KW-1185">Reference proteome</keyword>
<protein>
    <submittedName>
        <fullName evidence="2">Uncharacterized protein</fullName>
    </submittedName>
</protein>
<keyword evidence="1" id="KW-0472">Membrane</keyword>
<keyword evidence="1" id="KW-1133">Transmembrane helix</keyword>
<dbReference type="AlphaFoldDB" id="A0A1I6HQ38"/>
<dbReference type="RefSeq" id="WP_167603413.1">
    <property type="nucleotide sequence ID" value="NZ_FOYN01000004.1"/>
</dbReference>
<dbReference type="EMBL" id="FOYN01000004">
    <property type="protein sequence ID" value="SFR56498.1"/>
    <property type="molecule type" value="Genomic_DNA"/>
</dbReference>
<gene>
    <name evidence="2" type="ORF">SAMN04487937_2804</name>
</gene>
<proteinExistence type="predicted"/>
<reference evidence="3" key="1">
    <citation type="submission" date="2016-10" db="EMBL/GenBank/DDBJ databases">
        <authorList>
            <person name="Varghese N."/>
            <person name="Submissions S."/>
        </authorList>
    </citation>
    <scope>NUCLEOTIDE SEQUENCE [LARGE SCALE GENOMIC DNA]</scope>
    <source>
        <strain evidence="3">RD 26</strain>
    </source>
</reference>
<organism evidence="2 3">
    <name type="scientific">Halorubrum sodomense</name>
    <dbReference type="NCBI Taxonomy" id="35743"/>
    <lineage>
        <taxon>Archaea</taxon>
        <taxon>Methanobacteriati</taxon>
        <taxon>Methanobacteriota</taxon>
        <taxon>Stenosarchaea group</taxon>
        <taxon>Halobacteria</taxon>
        <taxon>Halobacteriales</taxon>
        <taxon>Haloferacaceae</taxon>
        <taxon>Halorubrum</taxon>
    </lineage>
</organism>
<evidence type="ECO:0000256" key="1">
    <source>
        <dbReference type="SAM" id="Phobius"/>
    </source>
</evidence>
<evidence type="ECO:0000313" key="3">
    <source>
        <dbReference type="Proteomes" id="UP000198932"/>
    </source>
</evidence>
<evidence type="ECO:0000313" key="2">
    <source>
        <dbReference type="EMBL" id="SFR56498.1"/>
    </source>
</evidence>
<keyword evidence="1" id="KW-0812">Transmembrane</keyword>
<dbReference type="OrthoDB" id="346181at2157"/>